<keyword evidence="2 5" id="KW-0808">Transferase</keyword>
<sequence>MPEKGSEETSNLKDTSVVKEEIDRFSALAEQWWDPKGPMAPLHAMNPVRTEWVKKNFISKKNIASELPTLLDIGCGAGLASESFARLGFETLGVDASEEAIKAAQAHLKSSPLPSSAAPLSYMAGQAEHLVEDKRNFDVVCALEIIEHVRDPQEFLKLLAQLTKPGGQVVISTLSRTVRSFLVAKLGAEYLLRLLPIGTHDWKKFIKPAELDQMSRQVGLQLTHINGLSYRPPHWRVSHDLSINYIALFKRN</sequence>
<keyword evidence="7" id="KW-1185">Reference proteome</keyword>
<evidence type="ECO:0000313" key="7">
    <source>
        <dbReference type="Proteomes" id="UP000463975"/>
    </source>
</evidence>
<evidence type="ECO:0000256" key="3">
    <source>
        <dbReference type="ARBA" id="ARBA00022688"/>
    </source>
</evidence>
<dbReference type="PANTHER" id="PTHR43464:SF19">
    <property type="entry name" value="UBIQUINONE BIOSYNTHESIS O-METHYLTRANSFERASE, MITOCHONDRIAL"/>
    <property type="match status" value="1"/>
</dbReference>
<comment type="catalytic activity">
    <reaction evidence="5">
        <text>a 3-(all-trans-polyprenyl)benzene-1,2-diol + S-adenosyl-L-methionine = a 2-methoxy-6-(all-trans-polyprenyl)phenol + S-adenosyl-L-homocysteine + H(+)</text>
        <dbReference type="Rhea" id="RHEA:31411"/>
        <dbReference type="Rhea" id="RHEA-COMP:9550"/>
        <dbReference type="Rhea" id="RHEA-COMP:9551"/>
        <dbReference type="ChEBI" id="CHEBI:15378"/>
        <dbReference type="ChEBI" id="CHEBI:57856"/>
        <dbReference type="ChEBI" id="CHEBI:59789"/>
        <dbReference type="ChEBI" id="CHEBI:62729"/>
        <dbReference type="ChEBI" id="CHEBI:62731"/>
        <dbReference type="EC" id="2.1.1.222"/>
    </reaction>
</comment>
<evidence type="ECO:0000256" key="2">
    <source>
        <dbReference type="ARBA" id="ARBA00022679"/>
    </source>
</evidence>
<reference evidence="6 7" key="1">
    <citation type="submission" date="2020-01" db="EMBL/GenBank/DDBJ databases">
        <title>Genome sequencing of strain KACC 21507.</title>
        <authorList>
            <person name="Heo J."/>
            <person name="Kim S.-J."/>
            <person name="Kim J.-S."/>
            <person name="Hong S.-B."/>
            <person name="Kwon S.-W."/>
        </authorList>
    </citation>
    <scope>NUCLEOTIDE SEQUENCE [LARGE SCALE GENOMIC DNA]</scope>
    <source>
        <strain evidence="6 7">KACC 21507</strain>
    </source>
</reference>
<dbReference type="NCBIfam" id="TIGR01983">
    <property type="entry name" value="UbiG"/>
    <property type="match status" value="1"/>
</dbReference>
<dbReference type="CDD" id="cd02440">
    <property type="entry name" value="AdoMet_MTases"/>
    <property type="match status" value="1"/>
</dbReference>
<protein>
    <recommendedName>
        <fullName evidence="5">Ubiquinone biosynthesis O-methyltransferase</fullName>
    </recommendedName>
    <alternativeName>
        <fullName evidence="5">2-polyprenyl-6-hydroxyphenol methylase</fullName>
        <ecNumber evidence="5">2.1.1.222</ecNumber>
    </alternativeName>
    <alternativeName>
        <fullName evidence="5">3-demethylubiquinone 3-O-methyltransferase</fullName>
        <ecNumber evidence="5">2.1.1.64</ecNumber>
    </alternativeName>
</protein>
<keyword evidence="1 5" id="KW-0489">Methyltransferase</keyword>
<organism evidence="6 7">
    <name type="scientific">Aristophania vespae</name>
    <dbReference type="NCBI Taxonomy" id="2697033"/>
    <lineage>
        <taxon>Bacteria</taxon>
        <taxon>Pseudomonadati</taxon>
        <taxon>Pseudomonadota</taxon>
        <taxon>Alphaproteobacteria</taxon>
        <taxon>Acetobacterales</taxon>
        <taxon>Acetobacteraceae</taxon>
        <taxon>Aristophania</taxon>
    </lineage>
</organism>
<dbReference type="GO" id="GO:0102208">
    <property type="term" value="F:2-polyprenyl-6-hydroxyphenol methylase activity"/>
    <property type="evidence" value="ECO:0007669"/>
    <property type="project" value="UniProtKB-EC"/>
</dbReference>
<proteinExistence type="inferred from homology"/>
<evidence type="ECO:0000256" key="1">
    <source>
        <dbReference type="ARBA" id="ARBA00022603"/>
    </source>
</evidence>
<evidence type="ECO:0000256" key="4">
    <source>
        <dbReference type="ARBA" id="ARBA00022691"/>
    </source>
</evidence>
<comment type="similarity">
    <text evidence="5">Belongs to the methyltransferase superfamily. UbiG/COQ3 family.</text>
</comment>
<keyword evidence="3 5" id="KW-0831">Ubiquinone biosynthesis</keyword>
<dbReference type="GO" id="GO:0010420">
    <property type="term" value="F:polyprenyldihydroxybenzoate methyltransferase activity"/>
    <property type="evidence" value="ECO:0007669"/>
    <property type="project" value="InterPro"/>
</dbReference>
<dbReference type="GO" id="GO:0032259">
    <property type="term" value="P:methylation"/>
    <property type="evidence" value="ECO:0007669"/>
    <property type="project" value="UniProtKB-KW"/>
</dbReference>
<dbReference type="Gene3D" id="3.40.50.150">
    <property type="entry name" value="Vaccinia Virus protein VP39"/>
    <property type="match status" value="1"/>
</dbReference>
<dbReference type="EC" id="2.1.1.64" evidence="5"/>
<dbReference type="UniPathway" id="UPA00232"/>
<name>A0A6P1NGN8_9PROT</name>
<dbReference type="KEGG" id="bomb:GT348_04825"/>
<dbReference type="Pfam" id="PF13489">
    <property type="entry name" value="Methyltransf_23"/>
    <property type="match status" value="1"/>
</dbReference>
<dbReference type="HAMAP" id="MF_00472">
    <property type="entry name" value="UbiG"/>
    <property type="match status" value="1"/>
</dbReference>
<gene>
    <name evidence="5 6" type="primary">ubiG</name>
    <name evidence="6" type="ORF">GT348_04825</name>
</gene>
<feature type="binding site" evidence="5">
    <location>
        <position position="49"/>
    </location>
    <ligand>
        <name>S-adenosyl-L-methionine</name>
        <dbReference type="ChEBI" id="CHEBI:59789"/>
    </ligand>
</feature>
<dbReference type="GO" id="GO:0061542">
    <property type="term" value="F:3-demethylubiquinol 3-O-methyltransferase activity"/>
    <property type="evidence" value="ECO:0007669"/>
    <property type="project" value="UniProtKB-UniRule"/>
</dbReference>
<dbReference type="InterPro" id="IPR010233">
    <property type="entry name" value="UbiG_MeTrfase"/>
</dbReference>
<comment type="function">
    <text evidence="5">O-methyltransferase that catalyzes the 2 O-methylation steps in the ubiquinone biosynthetic pathway.</text>
</comment>
<dbReference type="InterPro" id="IPR029063">
    <property type="entry name" value="SAM-dependent_MTases_sf"/>
</dbReference>
<dbReference type="AlphaFoldDB" id="A0A6P1NGN8"/>
<evidence type="ECO:0000313" key="6">
    <source>
        <dbReference type="EMBL" id="QHI96393.1"/>
    </source>
</evidence>
<evidence type="ECO:0000256" key="5">
    <source>
        <dbReference type="HAMAP-Rule" id="MF_00472"/>
    </source>
</evidence>
<dbReference type="PANTHER" id="PTHR43464">
    <property type="entry name" value="METHYLTRANSFERASE"/>
    <property type="match status" value="1"/>
</dbReference>
<feature type="binding site" evidence="5">
    <location>
        <position position="143"/>
    </location>
    <ligand>
        <name>S-adenosyl-L-methionine</name>
        <dbReference type="ChEBI" id="CHEBI:59789"/>
    </ligand>
</feature>
<dbReference type="SUPFAM" id="SSF53335">
    <property type="entry name" value="S-adenosyl-L-methionine-dependent methyltransferases"/>
    <property type="match status" value="1"/>
</dbReference>
<feature type="binding site" evidence="5">
    <location>
        <position position="95"/>
    </location>
    <ligand>
        <name>S-adenosyl-L-methionine</name>
        <dbReference type="ChEBI" id="CHEBI:59789"/>
    </ligand>
</feature>
<dbReference type="EMBL" id="CP047652">
    <property type="protein sequence ID" value="QHI96393.1"/>
    <property type="molecule type" value="Genomic_DNA"/>
</dbReference>
<keyword evidence="4 5" id="KW-0949">S-adenosyl-L-methionine</keyword>
<comment type="pathway">
    <text evidence="5">Cofactor biosynthesis; ubiquinone biosynthesis.</text>
</comment>
<comment type="catalytic activity">
    <reaction evidence="5">
        <text>a 3-demethylubiquinol + S-adenosyl-L-methionine = a ubiquinol + S-adenosyl-L-homocysteine + H(+)</text>
        <dbReference type="Rhea" id="RHEA:44380"/>
        <dbReference type="Rhea" id="RHEA-COMP:9566"/>
        <dbReference type="Rhea" id="RHEA-COMP:10914"/>
        <dbReference type="ChEBI" id="CHEBI:15378"/>
        <dbReference type="ChEBI" id="CHEBI:17976"/>
        <dbReference type="ChEBI" id="CHEBI:57856"/>
        <dbReference type="ChEBI" id="CHEBI:59789"/>
        <dbReference type="ChEBI" id="CHEBI:84422"/>
        <dbReference type="EC" id="2.1.1.64"/>
    </reaction>
</comment>
<dbReference type="Proteomes" id="UP000463975">
    <property type="component" value="Chromosome"/>
</dbReference>
<accession>A0A6P1NGN8</accession>
<feature type="binding site" evidence="5">
    <location>
        <position position="74"/>
    </location>
    <ligand>
        <name>S-adenosyl-L-methionine</name>
        <dbReference type="ChEBI" id="CHEBI:59789"/>
    </ligand>
</feature>
<dbReference type="EC" id="2.1.1.222" evidence="5"/>